<organism evidence="2 3">
    <name type="scientific">Haematococcus lacustris</name>
    <name type="common">Green alga</name>
    <name type="synonym">Haematococcus pluvialis</name>
    <dbReference type="NCBI Taxonomy" id="44745"/>
    <lineage>
        <taxon>Eukaryota</taxon>
        <taxon>Viridiplantae</taxon>
        <taxon>Chlorophyta</taxon>
        <taxon>core chlorophytes</taxon>
        <taxon>Chlorophyceae</taxon>
        <taxon>CS clade</taxon>
        <taxon>Chlamydomonadales</taxon>
        <taxon>Haematococcaceae</taxon>
        <taxon>Haematococcus</taxon>
    </lineage>
</organism>
<reference evidence="2 3" key="1">
    <citation type="submission" date="2020-02" db="EMBL/GenBank/DDBJ databases">
        <title>Draft genome sequence of Haematococcus lacustris strain NIES-144.</title>
        <authorList>
            <person name="Morimoto D."/>
            <person name="Nakagawa S."/>
            <person name="Yoshida T."/>
            <person name="Sawayama S."/>
        </authorList>
    </citation>
    <scope>NUCLEOTIDE SEQUENCE [LARGE SCALE GENOMIC DNA]</scope>
    <source>
        <strain evidence="2 3">NIES-144</strain>
    </source>
</reference>
<proteinExistence type="predicted"/>
<gene>
    <name evidence="2" type="ORF">HaLaN_24692</name>
</gene>
<name>A0A699ZUG3_HAELA</name>
<protein>
    <submittedName>
        <fullName evidence="2">Uncharacterized protein</fullName>
    </submittedName>
</protein>
<evidence type="ECO:0000256" key="1">
    <source>
        <dbReference type="SAM" id="MobiDB-lite"/>
    </source>
</evidence>
<comment type="caution">
    <text evidence="2">The sequence shown here is derived from an EMBL/GenBank/DDBJ whole genome shotgun (WGS) entry which is preliminary data.</text>
</comment>
<dbReference type="Proteomes" id="UP000485058">
    <property type="component" value="Unassembled WGS sequence"/>
</dbReference>
<evidence type="ECO:0000313" key="3">
    <source>
        <dbReference type="Proteomes" id="UP000485058"/>
    </source>
</evidence>
<accession>A0A699ZUG3</accession>
<evidence type="ECO:0000313" key="2">
    <source>
        <dbReference type="EMBL" id="GFH26527.1"/>
    </source>
</evidence>
<feature type="region of interest" description="Disordered" evidence="1">
    <location>
        <begin position="28"/>
        <end position="75"/>
    </location>
</feature>
<keyword evidence="3" id="KW-1185">Reference proteome</keyword>
<dbReference type="EMBL" id="BLLF01003154">
    <property type="protein sequence ID" value="GFH26527.1"/>
    <property type="molecule type" value="Genomic_DNA"/>
</dbReference>
<dbReference type="AlphaFoldDB" id="A0A699ZUG3"/>
<sequence>MKGQLRSRIVREKRKMCCFRPSYQTPSHPAPMVRLVSPTHQQETLSPLVNSTDKQSSRSFSSKEPASGGRHCTDLQCQRRRAGREHGRLSKVWQGFACIPPLGQGIN</sequence>
<feature type="compositionally biased region" description="Polar residues" evidence="1">
    <location>
        <begin position="38"/>
        <end position="64"/>
    </location>
</feature>